<accession>A0A380MKL6</accession>
<name>A0A380MKL6_STRGR</name>
<evidence type="ECO:0000313" key="1">
    <source>
        <dbReference type="EMBL" id="SUO93180.1"/>
    </source>
</evidence>
<evidence type="ECO:0000313" key="2">
    <source>
        <dbReference type="Proteomes" id="UP000254150"/>
    </source>
</evidence>
<dbReference type="GO" id="GO:0016787">
    <property type="term" value="F:hydrolase activity"/>
    <property type="evidence" value="ECO:0007669"/>
    <property type="project" value="UniProtKB-KW"/>
</dbReference>
<reference evidence="1 2" key="1">
    <citation type="submission" date="2018-06" db="EMBL/GenBank/DDBJ databases">
        <authorList>
            <consortium name="Pathogen Informatics"/>
            <person name="Doyle S."/>
        </authorList>
    </citation>
    <scope>NUCLEOTIDE SEQUENCE [LARGE SCALE GENOMIC DNA]</scope>
    <source>
        <strain evidence="1 2">NCTC7807</strain>
    </source>
</reference>
<sequence length="97" mass="10361">MTSSTRPPQPTADELAAVRALVTAARTVVLGFDGTLCRLYDPVTARAATDSLTRLLREHGVRAQEEPGRPPLALLRALTLGALDDDPGLRTAPWTPC</sequence>
<dbReference type="RefSeq" id="WP_229831590.1">
    <property type="nucleotide sequence ID" value="NZ_UHID01000001.1"/>
</dbReference>
<keyword evidence="1" id="KW-0378">Hydrolase</keyword>
<proteinExistence type="predicted"/>
<dbReference type="GeneID" id="95074045"/>
<dbReference type="Proteomes" id="UP000254150">
    <property type="component" value="Unassembled WGS sequence"/>
</dbReference>
<gene>
    <name evidence="1" type="ORF">NCTC7807_00241</name>
</gene>
<organism evidence="1 2">
    <name type="scientific">Streptomyces griseus</name>
    <dbReference type="NCBI Taxonomy" id="1911"/>
    <lineage>
        <taxon>Bacteria</taxon>
        <taxon>Bacillati</taxon>
        <taxon>Actinomycetota</taxon>
        <taxon>Actinomycetes</taxon>
        <taxon>Kitasatosporales</taxon>
        <taxon>Streptomycetaceae</taxon>
        <taxon>Streptomyces</taxon>
    </lineage>
</organism>
<dbReference type="EMBL" id="UHID01000001">
    <property type="protein sequence ID" value="SUO93180.1"/>
    <property type="molecule type" value="Genomic_DNA"/>
</dbReference>
<dbReference type="AlphaFoldDB" id="A0A380MKL6"/>
<protein>
    <submittedName>
        <fullName evidence="1">Hydrolase</fullName>
    </submittedName>
</protein>